<dbReference type="PANTHER" id="PTHR43802:SF1">
    <property type="entry name" value="IP11341P-RELATED"/>
    <property type="match status" value="1"/>
</dbReference>
<dbReference type="AlphaFoldDB" id="A0A9N8RW59"/>
<dbReference type="GO" id="GO:0003824">
    <property type="term" value="F:catalytic activity"/>
    <property type="evidence" value="ECO:0007669"/>
    <property type="project" value="UniProtKB-ARBA"/>
</dbReference>
<dbReference type="RefSeq" id="WP_228876647.1">
    <property type="nucleotide sequence ID" value="NZ_CAJQZC010000004.1"/>
</dbReference>
<sequence>MTTEDRKYEQVIYEEPAPKVARIVMNRPSRRNAQGVTMTYELDDAFKRACHDDKINVIILAASGDHWNSGHDISGEEASMPSPDQVVGLWGDYGGKGWEGFYSREREIYLEITERWRNAPKPVIAEIQGSVISGGIILTWMCDLIVCSEDARFRDATAAEMGIAGVEFWQHPYEMSVRQAKEWLMTGGWLTAQEAERRGMVNHVVPRDQLAARTLDLANNIAAKNPFTMKMVKQAMNFAQDQMGRKASVDFGFHLHQIGHMQAMLTSGFPIDIDSMPPAMRATIQKAIAAQKGAAAE</sequence>
<dbReference type="PANTHER" id="PTHR43802">
    <property type="entry name" value="ENOYL-COA HYDRATASE"/>
    <property type="match status" value="1"/>
</dbReference>
<dbReference type="NCBIfam" id="NF006140">
    <property type="entry name" value="PRK08290.1"/>
    <property type="match status" value="1"/>
</dbReference>
<comment type="caution">
    <text evidence="2">The sequence shown here is derived from an EMBL/GenBank/DDBJ whole genome shotgun (WGS) entry which is preliminary data.</text>
</comment>
<evidence type="ECO:0000256" key="1">
    <source>
        <dbReference type="ARBA" id="ARBA00005254"/>
    </source>
</evidence>
<dbReference type="CDD" id="cd06558">
    <property type="entry name" value="crotonase-like"/>
    <property type="match status" value="1"/>
</dbReference>
<reference evidence="2" key="1">
    <citation type="submission" date="2021-04" db="EMBL/GenBank/DDBJ databases">
        <authorList>
            <person name="Vanwijnsberghe S."/>
        </authorList>
    </citation>
    <scope>NUCLEOTIDE SEQUENCE</scope>
    <source>
        <strain evidence="2">LMG 31841</strain>
    </source>
</reference>
<name>A0A9N8RW59_9BURK</name>
<dbReference type="Pfam" id="PF00378">
    <property type="entry name" value="ECH_1"/>
    <property type="match status" value="1"/>
</dbReference>
<evidence type="ECO:0000313" key="2">
    <source>
        <dbReference type="EMBL" id="CAG4896661.1"/>
    </source>
</evidence>
<proteinExistence type="inferred from homology"/>
<dbReference type="SUPFAM" id="SSF52096">
    <property type="entry name" value="ClpP/crotonase"/>
    <property type="match status" value="1"/>
</dbReference>
<protein>
    <submittedName>
        <fullName evidence="2">Enoyl-CoA hydratase EchA13</fullName>
    </submittedName>
</protein>
<evidence type="ECO:0000313" key="3">
    <source>
        <dbReference type="Proteomes" id="UP000789704"/>
    </source>
</evidence>
<dbReference type="InterPro" id="IPR001753">
    <property type="entry name" value="Enoyl-CoA_hydra/iso"/>
</dbReference>
<accession>A0A9N8RW59</accession>
<dbReference type="Proteomes" id="UP000789704">
    <property type="component" value="Unassembled WGS sequence"/>
</dbReference>
<dbReference type="InterPro" id="IPR029045">
    <property type="entry name" value="ClpP/crotonase-like_dom_sf"/>
</dbReference>
<organism evidence="2 3">
    <name type="scientific">Paraburkholderia saeva</name>
    <dbReference type="NCBI Taxonomy" id="2777537"/>
    <lineage>
        <taxon>Bacteria</taxon>
        <taxon>Pseudomonadati</taxon>
        <taxon>Pseudomonadota</taxon>
        <taxon>Betaproteobacteria</taxon>
        <taxon>Burkholderiales</taxon>
        <taxon>Burkholderiaceae</taxon>
        <taxon>Paraburkholderia</taxon>
    </lineage>
</organism>
<gene>
    <name evidence="2" type="ORF">LMG31841_02342</name>
</gene>
<dbReference type="EMBL" id="CAJQZC010000004">
    <property type="protein sequence ID" value="CAG4896661.1"/>
    <property type="molecule type" value="Genomic_DNA"/>
</dbReference>
<comment type="similarity">
    <text evidence="1">Belongs to the enoyl-CoA hydratase/isomerase family.</text>
</comment>
<keyword evidence="3" id="KW-1185">Reference proteome</keyword>
<dbReference type="Gene3D" id="3.90.226.10">
    <property type="entry name" value="2-enoyl-CoA Hydratase, Chain A, domain 1"/>
    <property type="match status" value="1"/>
</dbReference>